<gene>
    <name evidence="1" type="ORF">UFOVP806_34</name>
</gene>
<name>A0A6J5NX44_9CAUD</name>
<proteinExistence type="predicted"/>
<reference evidence="1" key="1">
    <citation type="submission" date="2020-04" db="EMBL/GenBank/DDBJ databases">
        <authorList>
            <person name="Chiriac C."/>
            <person name="Salcher M."/>
            <person name="Ghai R."/>
            <person name="Kavagutti S V."/>
        </authorList>
    </citation>
    <scope>NUCLEOTIDE SEQUENCE</scope>
</reference>
<accession>A0A6J5NX44</accession>
<sequence length="130" mass="14442">MILYTPSSAVDSLSGALWALARPPSAQAGNVTQFLFGWVVATDRTRWLEVDTECQILVHPDAELGGIAEILQPWIDKGHLPADTNDELAALINRMRGKRFVIYDAFPQVFKDMSKTHDQMVSDGLLSEDK</sequence>
<dbReference type="EMBL" id="LR796750">
    <property type="protein sequence ID" value="CAB4163643.1"/>
    <property type="molecule type" value="Genomic_DNA"/>
</dbReference>
<protein>
    <submittedName>
        <fullName evidence="1">Uncharacterized protein</fullName>
    </submittedName>
</protein>
<evidence type="ECO:0000313" key="1">
    <source>
        <dbReference type="EMBL" id="CAB4163643.1"/>
    </source>
</evidence>
<organism evidence="1">
    <name type="scientific">uncultured Caudovirales phage</name>
    <dbReference type="NCBI Taxonomy" id="2100421"/>
    <lineage>
        <taxon>Viruses</taxon>
        <taxon>Duplodnaviria</taxon>
        <taxon>Heunggongvirae</taxon>
        <taxon>Uroviricota</taxon>
        <taxon>Caudoviricetes</taxon>
        <taxon>Peduoviridae</taxon>
        <taxon>Maltschvirus</taxon>
        <taxon>Maltschvirus maltsch</taxon>
    </lineage>
</organism>